<protein>
    <recommendedName>
        <fullName evidence="2">Methyltransferase small domain-containing protein</fullName>
    </recommendedName>
</protein>
<accession>A0A5J4Q8B4</accession>
<proteinExistence type="predicted"/>
<dbReference type="PRINTS" id="PR00507">
    <property type="entry name" value="N12N6MTFRASE"/>
</dbReference>
<dbReference type="Gene3D" id="3.40.50.150">
    <property type="entry name" value="Vaccinia Virus protein VP39"/>
    <property type="match status" value="1"/>
</dbReference>
<dbReference type="PROSITE" id="PS00092">
    <property type="entry name" value="N6_MTASE"/>
    <property type="match status" value="1"/>
</dbReference>
<dbReference type="SUPFAM" id="SSF53335">
    <property type="entry name" value="S-adenosyl-L-methionine-dependent methyltransferases"/>
    <property type="match status" value="1"/>
</dbReference>
<feature type="region of interest" description="Disordered" evidence="1">
    <location>
        <begin position="251"/>
        <end position="281"/>
    </location>
</feature>
<dbReference type="InterPro" id="IPR029063">
    <property type="entry name" value="SAM-dependent_MTases_sf"/>
</dbReference>
<feature type="domain" description="Methyltransferase small" evidence="2">
    <location>
        <begin position="96"/>
        <end position="222"/>
    </location>
</feature>
<comment type="caution">
    <text evidence="3">The sequence shown here is derived from an EMBL/GenBank/DDBJ whole genome shotgun (WGS) entry which is preliminary data.</text>
</comment>
<dbReference type="GO" id="GO:0032259">
    <property type="term" value="P:methylation"/>
    <property type="evidence" value="ECO:0007669"/>
    <property type="project" value="InterPro"/>
</dbReference>
<feature type="compositionally biased region" description="Low complexity" evidence="1">
    <location>
        <begin position="251"/>
        <end position="265"/>
    </location>
</feature>
<organism evidence="3">
    <name type="scientific">termite gut metagenome</name>
    <dbReference type="NCBI Taxonomy" id="433724"/>
    <lineage>
        <taxon>unclassified sequences</taxon>
        <taxon>metagenomes</taxon>
        <taxon>organismal metagenomes</taxon>
    </lineage>
</organism>
<dbReference type="Pfam" id="PF05175">
    <property type="entry name" value="MTS"/>
    <property type="match status" value="1"/>
</dbReference>
<dbReference type="GO" id="GO:0003676">
    <property type="term" value="F:nucleic acid binding"/>
    <property type="evidence" value="ECO:0007669"/>
    <property type="project" value="InterPro"/>
</dbReference>
<dbReference type="AlphaFoldDB" id="A0A5J4Q8B4"/>
<dbReference type="GO" id="GO:0008757">
    <property type="term" value="F:S-adenosylmethionine-dependent methyltransferase activity"/>
    <property type="evidence" value="ECO:0007669"/>
    <property type="project" value="UniProtKB-ARBA"/>
</dbReference>
<name>A0A5J4Q8B4_9ZZZZ</name>
<gene>
    <name evidence="3" type="ORF">EZS27_031929</name>
</gene>
<evidence type="ECO:0000259" key="2">
    <source>
        <dbReference type="Pfam" id="PF05175"/>
    </source>
</evidence>
<sequence length="438" mass="49570">MEIINILRKCVVEGNLVKLPPEQLDRELYLEVAKQLQLIGGKWKGGKVQGFVFNEDPTDYLQKLCEGEKVNLKKEYQFFGTPPDLADRLVELAEIQTGHKILEPSAGQGAIVNAIHRCLPNTPVDCYELMELNRTFLTKLENTNILGEDFLTSPKQPTYDRIIANPPFAKNQDIDHVTAMYERLSEGGRLVSIMSNHWRFTNGKKEKAFNDFIEKANANVYDIEAGAFKESGTSIAACIVVIERTEAIPIPKTSPSTKATSTNPAKSRSNKKEEPETEKATKEFSSILTDLSRSQGYSTVFDDFLDYVLLASRWWEKDRDFSHFDKRYKEQSPKFLEMFELLAIIADNKGSGYKDGLGDLFMQFVSYGNNGQFFTPTIFATLCPQLPLRVSGMGKRFTTLHAGAVECYYQQQKRIGKRIFMGAITVQLAAKWQLLTSF</sequence>
<dbReference type="InterPro" id="IPR007848">
    <property type="entry name" value="Small_mtfrase_dom"/>
</dbReference>
<dbReference type="EMBL" id="SNRY01004334">
    <property type="protein sequence ID" value="KAA6318005.1"/>
    <property type="molecule type" value="Genomic_DNA"/>
</dbReference>
<evidence type="ECO:0000313" key="3">
    <source>
        <dbReference type="EMBL" id="KAA6318005.1"/>
    </source>
</evidence>
<evidence type="ECO:0000256" key="1">
    <source>
        <dbReference type="SAM" id="MobiDB-lite"/>
    </source>
</evidence>
<reference evidence="3" key="1">
    <citation type="submission" date="2019-03" db="EMBL/GenBank/DDBJ databases">
        <title>Single cell metagenomics reveals metabolic interactions within the superorganism composed of flagellate Streblomastix strix and complex community of Bacteroidetes bacteria on its surface.</title>
        <authorList>
            <person name="Treitli S.C."/>
            <person name="Kolisko M."/>
            <person name="Husnik F."/>
            <person name="Keeling P."/>
            <person name="Hampl V."/>
        </authorList>
    </citation>
    <scope>NUCLEOTIDE SEQUENCE</scope>
    <source>
        <strain evidence="3">STM</strain>
    </source>
</reference>
<feature type="compositionally biased region" description="Basic and acidic residues" evidence="1">
    <location>
        <begin position="270"/>
        <end position="281"/>
    </location>
</feature>
<dbReference type="InterPro" id="IPR002052">
    <property type="entry name" value="DNA_methylase_N6_adenine_CS"/>
</dbReference>